<gene>
    <name evidence="1" type="ORF">HF853_04720</name>
</gene>
<name>A0AB36CJN1_9CORY</name>
<dbReference type="AlphaFoldDB" id="A0AB36CJN1"/>
<organism evidence="1 2">
    <name type="scientific">Corynebacterium stationis</name>
    <dbReference type="NCBI Taxonomy" id="1705"/>
    <lineage>
        <taxon>Bacteria</taxon>
        <taxon>Bacillati</taxon>
        <taxon>Actinomycetota</taxon>
        <taxon>Actinomycetes</taxon>
        <taxon>Mycobacteriales</taxon>
        <taxon>Corynebacteriaceae</taxon>
        <taxon>Corynebacterium</taxon>
    </lineage>
</organism>
<proteinExistence type="predicted"/>
<dbReference type="EMBL" id="JABAFZ010000003">
    <property type="protein sequence ID" value="NME88990.1"/>
    <property type="molecule type" value="Genomic_DNA"/>
</dbReference>
<dbReference type="RefSeq" id="WP_105324378.1">
    <property type="nucleotide sequence ID" value="NZ_CAJFGC010000178.1"/>
</dbReference>
<accession>A0AB36CJN1</accession>
<comment type="caution">
    <text evidence="1">The sequence shown here is derived from an EMBL/GenBank/DDBJ whole genome shotgun (WGS) entry which is preliminary data.</text>
</comment>
<protein>
    <submittedName>
        <fullName evidence="1">Uncharacterized protein</fullName>
    </submittedName>
</protein>
<evidence type="ECO:0000313" key="1">
    <source>
        <dbReference type="EMBL" id="NME88990.1"/>
    </source>
</evidence>
<sequence>MDYKELLDSAVEFSSDGIGAIMLKVAEFFYTILYPSNADPATPGSPAALESKVDSAMKLKDALVSP</sequence>
<dbReference type="Proteomes" id="UP000544551">
    <property type="component" value="Unassembled WGS sequence"/>
</dbReference>
<evidence type="ECO:0000313" key="2">
    <source>
        <dbReference type="Proteomes" id="UP000544551"/>
    </source>
</evidence>
<reference evidence="1 2" key="1">
    <citation type="submission" date="2020-04" db="EMBL/GenBank/DDBJ databases">
        <authorList>
            <person name="Hitch T.C.A."/>
            <person name="Wylensek D."/>
            <person name="Clavel T."/>
        </authorList>
    </citation>
    <scope>NUCLEOTIDE SEQUENCE [LARGE SCALE GENOMIC DNA]</scope>
    <source>
        <strain evidence="1 2">BL-383-APC-3D</strain>
    </source>
</reference>